<dbReference type="AlphaFoldDB" id="A0A2Z6RCS4"/>
<accession>A0A2Z6RCS4</accession>
<evidence type="ECO:0000313" key="11">
    <source>
        <dbReference type="Proteomes" id="UP000247702"/>
    </source>
</evidence>
<gene>
    <name evidence="10" type="ORF">RCL2_000847100</name>
    <name evidence="9" type="ORF">RclHR1_02610001</name>
</gene>
<dbReference type="InterPro" id="IPR001293">
    <property type="entry name" value="Znf_TRAF"/>
</dbReference>
<dbReference type="Proteomes" id="UP000247702">
    <property type="component" value="Unassembled WGS sequence"/>
</dbReference>
<evidence type="ECO:0000256" key="6">
    <source>
        <dbReference type="SAM" id="MobiDB-lite"/>
    </source>
</evidence>
<dbReference type="PROSITE" id="PS00518">
    <property type="entry name" value="ZF_RING_1"/>
    <property type="match status" value="1"/>
</dbReference>
<feature type="domain" description="RING-type" evidence="7">
    <location>
        <begin position="30"/>
        <end position="69"/>
    </location>
</feature>
<feature type="region of interest" description="Disordered" evidence="6">
    <location>
        <begin position="361"/>
        <end position="424"/>
    </location>
</feature>
<dbReference type="PROSITE" id="PS50089">
    <property type="entry name" value="ZF_RING_2"/>
    <property type="match status" value="1"/>
</dbReference>
<dbReference type="STRING" id="94130.A0A2Z6RCS4"/>
<dbReference type="Pfam" id="PF02176">
    <property type="entry name" value="zf-TRAF"/>
    <property type="match status" value="1"/>
</dbReference>
<evidence type="ECO:0000256" key="3">
    <source>
        <dbReference type="ARBA" id="ARBA00022833"/>
    </source>
</evidence>
<keyword evidence="11" id="KW-1185">Reference proteome</keyword>
<feature type="domain" description="TRAF-type" evidence="8">
    <location>
        <begin position="114"/>
        <end position="168"/>
    </location>
</feature>
<dbReference type="PROSITE" id="PS50145">
    <property type="entry name" value="ZF_TRAF"/>
    <property type="match status" value="2"/>
</dbReference>
<keyword evidence="1 4" id="KW-0479">Metal-binding</keyword>
<evidence type="ECO:0000313" key="10">
    <source>
        <dbReference type="EMBL" id="GES81217.1"/>
    </source>
</evidence>
<evidence type="ECO:0000256" key="1">
    <source>
        <dbReference type="ARBA" id="ARBA00022723"/>
    </source>
</evidence>
<dbReference type="EMBL" id="BLAL01000053">
    <property type="protein sequence ID" value="GES81217.1"/>
    <property type="molecule type" value="Genomic_DNA"/>
</dbReference>
<evidence type="ECO:0000256" key="2">
    <source>
        <dbReference type="ARBA" id="ARBA00022771"/>
    </source>
</evidence>
<keyword evidence="5" id="KW-0175">Coiled coil</keyword>
<name>A0A2Z6RCS4_9GLOM</name>
<dbReference type="SUPFAM" id="SSF57850">
    <property type="entry name" value="RING/U-box"/>
    <property type="match status" value="1"/>
</dbReference>
<feature type="zinc finger region" description="TRAF-type" evidence="4">
    <location>
        <begin position="170"/>
        <end position="214"/>
    </location>
</feature>
<feature type="coiled-coil region" evidence="5">
    <location>
        <begin position="239"/>
        <end position="273"/>
    </location>
</feature>
<dbReference type="Proteomes" id="UP000615446">
    <property type="component" value="Unassembled WGS sequence"/>
</dbReference>
<protein>
    <recommendedName>
        <fullName evidence="12">RING-type domain-containing protein</fullName>
    </recommendedName>
</protein>
<evidence type="ECO:0000259" key="7">
    <source>
        <dbReference type="PROSITE" id="PS50089"/>
    </source>
</evidence>
<dbReference type="GO" id="GO:0008270">
    <property type="term" value="F:zinc ion binding"/>
    <property type="evidence" value="ECO:0007669"/>
    <property type="project" value="UniProtKB-KW"/>
</dbReference>
<proteinExistence type="predicted"/>
<evidence type="ECO:0000256" key="4">
    <source>
        <dbReference type="PROSITE-ProRule" id="PRU00207"/>
    </source>
</evidence>
<reference evidence="10" key="2">
    <citation type="submission" date="2019-10" db="EMBL/GenBank/DDBJ databases">
        <title>Conservation and host-specific expression of non-tandemly repeated heterogenous ribosome RNA gene in arbuscular mycorrhizal fungi.</title>
        <authorList>
            <person name="Maeda T."/>
            <person name="Kobayashi Y."/>
            <person name="Nakagawa T."/>
            <person name="Ezawa T."/>
            <person name="Yamaguchi K."/>
            <person name="Bino T."/>
            <person name="Nishimoto Y."/>
            <person name="Shigenobu S."/>
            <person name="Kawaguchi M."/>
        </authorList>
    </citation>
    <scope>NUCLEOTIDE SEQUENCE</scope>
    <source>
        <strain evidence="10">HR1</strain>
    </source>
</reference>
<dbReference type="InterPro" id="IPR017907">
    <property type="entry name" value="Znf_RING_CS"/>
</dbReference>
<dbReference type="SMART" id="SM00184">
    <property type="entry name" value="RING"/>
    <property type="match status" value="1"/>
</dbReference>
<sequence length="424" mass="47812">MNQLDLFPFIIRMDLISVVYVESVNSNLICCVCQTPFVDPVVIESCGHTFCKNCITQALSTKSTCPVDRSHIPNVNELRPAAKIIVNMVNELLVYCPNKNDGCPYQGQRQLLITHLKEECLFTKLACCNEECKEIIFKKDLPKHMENCKARMVKCENCEAKVQLSILEGHKSTCPVKNIECPFCYTTHIQSVHTLHLEECPEKPVTCHHAEFGCSWEGLQRDLSDHIDSCSYESLKGFFNMYKQRNEALEQENQRLKTTIHELNNTVNLLENQVSAMSDWLSNFTDSKGTLSNSEGQPSSSILSDDDHMKNEIENLNFNLMDLDAIMTENMRMQEEIQSVKNVCYGLRMQMHYLLMERRGGEPSVGTAGPTNSVVRTGLNGHIGIGRTVPPSANNSKSSPDSSSELNTRPLRSLGPESPRQEKL</sequence>
<evidence type="ECO:0000256" key="5">
    <source>
        <dbReference type="SAM" id="Coils"/>
    </source>
</evidence>
<dbReference type="Pfam" id="PF13923">
    <property type="entry name" value="zf-C3HC4_2"/>
    <property type="match status" value="1"/>
</dbReference>
<dbReference type="PANTHER" id="PTHR10131">
    <property type="entry name" value="TNF RECEPTOR ASSOCIATED FACTOR"/>
    <property type="match status" value="1"/>
</dbReference>
<keyword evidence="3 4" id="KW-0862">Zinc</keyword>
<evidence type="ECO:0000259" key="8">
    <source>
        <dbReference type="PROSITE" id="PS50145"/>
    </source>
</evidence>
<dbReference type="InterPro" id="IPR013083">
    <property type="entry name" value="Znf_RING/FYVE/PHD"/>
</dbReference>
<reference evidence="9 11" key="1">
    <citation type="submission" date="2017-11" db="EMBL/GenBank/DDBJ databases">
        <title>The genome of Rhizophagus clarus HR1 reveals common genetic basis of auxotrophy among arbuscular mycorrhizal fungi.</title>
        <authorList>
            <person name="Kobayashi Y."/>
        </authorList>
    </citation>
    <scope>NUCLEOTIDE SEQUENCE [LARGE SCALE GENOMIC DNA]</scope>
    <source>
        <strain evidence="9 11">HR1</strain>
    </source>
</reference>
<feature type="domain" description="TRAF-type" evidence="8">
    <location>
        <begin position="170"/>
        <end position="214"/>
    </location>
</feature>
<feature type="zinc finger region" description="TRAF-type" evidence="4">
    <location>
        <begin position="114"/>
        <end position="168"/>
    </location>
</feature>
<dbReference type="Gene3D" id="3.30.40.10">
    <property type="entry name" value="Zinc/RING finger domain, C3HC4 (zinc finger)"/>
    <property type="match status" value="3"/>
</dbReference>
<keyword evidence="2 4" id="KW-0863">Zinc-finger</keyword>
<organism evidence="9 11">
    <name type="scientific">Rhizophagus clarus</name>
    <dbReference type="NCBI Taxonomy" id="94130"/>
    <lineage>
        <taxon>Eukaryota</taxon>
        <taxon>Fungi</taxon>
        <taxon>Fungi incertae sedis</taxon>
        <taxon>Mucoromycota</taxon>
        <taxon>Glomeromycotina</taxon>
        <taxon>Glomeromycetes</taxon>
        <taxon>Glomerales</taxon>
        <taxon>Glomeraceae</taxon>
        <taxon>Rhizophagus</taxon>
    </lineage>
</organism>
<dbReference type="SUPFAM" id="SSF49599">
    <property type="entry name" value="TRAF domain-like"/>
    <property type="match status" value="2"/>
</dbReference>
<dbReference type="InterPro" id="IPR001841">
    <property type="entry name" value="Znf_RING"/>
</dbReference>
<feature type="compositionally biased region" description="Low complexity" evidence="6">
    <location>
        <begin position="390"/>
        <end position="407"/>
    </location>
</feature>
<dbReference type="EMBL" id="BEXD01001791">
    <property type="protein sequence ID" value="GBB95764.1"/>
    <property type="molecule type" value="Genomic_DNA"/>
</dbReference>
<dbReference type="CDD" id="cd14686">
    <property type="entry name" value="bZIP"/>
    <property type="match status" value="1"/>
</dbReference>
<evidence type="ECO:0008006" key="12">
    <source>
        <dbReference type="Google" id="ProtNLM"/>
    </source>
</evidence>
<dbReference type="OrthoDB" id="1630758at2759"/>
<evidence type="ECO:0000313" key="9">
    <source>
        <dbReference type="EMBL" id="GBB95764.1"/>
    </source>
</evidence>
<dbReference type="PANTHER" id="PTHR10131:SF94">
    <property type="entry name" value="TNF RECEPTOR-ASSOCIATED FACTOR 4"/>
    <property type="match status" value="1"/>
</dbReference>
<comment type="caution">
    <text evidence="9">The sequence shown here is derived from an EMBL/GenBank/DDBJ whole genome shotgun (WGS) entry which is preliminary data.</text>
</comment>